<dbReference type="GeneID" id="14916643"/>
<keyword evidence="1" id="KW-0732">Signal</keyword>
<sequence length="251" mass="27873">MPRAAGAALFLFISFGVLFAVGFGATHDIVVRTSEGFIGGAKTSRGFEFRAVPFAAPPVGELRFAPPQEVEPWEGVLNSSRIPLACPQPRTDNGPTGEDCLYASIYLPHSFEHDKRPRRDVAMGDRGHKRAYLYHWTYEADWFPNHYGAWHNEDVVYLTQQGCVLNAPTPYCNFFTPQTTPASMPLVSKLQGFWSAFAAKGKPDVRGWDAYTHVVGRKGKAHYLSIESPTSFQVKSSPIQVSQCAFLNTRV</sequence>
<protein>
    <submittedName>
        <fullName evidence="3">Acetylcholinesterase</fullName>
    </submittedName>
</protein>
<dbReference type="OrthoDB" id="3200163at2759"/>
<evidence type="ECO:0000313" key="3">
    <source>
        <dbReference type="EMBL" id="ELR15976.1"/>
    </source>
</evidence>
<feature type="domain" description="Carboxylesterase type B" evidence="2">
    <location>
        <begin position="29"/>
        <end position="111"/>
    </location>
</feature>
<reference evidence="3 4" key="1">
    <citation type="journal article" date="2013" name="Genome Biol.">
        <title>Genome of Acanthamoeba castellanii highlights extensive lateral gene transfer and early evolution of tyrosine kinase signaling.</title>
        <authorList>
            <person name="Clarke M."/>
            <person name="Lohan A.J."/>
            <person name="Liu B."/>
            <person name="Lagkouvardos I."/>
            <person name="Roy S."/>
            <person name="Zafar N."/>
            <person name="Bertelli C."/>
            <person name="Schilde C."/>
            <person name="Kianianmomeni A."/>
            <person name="Burglin T.R."/>
            <person name="Frech C."/>
            <person name="Turcotte B."/>
            <person name="Kopec K.O."/>
            <person name="Synnott J.M."/>
            <person name="Choo C."/>
            <person name="Paponov I."/>
            <person name="Finkler A."/>
            <person name="Soon Heng Tan C."/>
            <person name="Hutchins A.P."/>
            <person name="Weinmeier T."/>
            <person name="Rattei T."/>
            <person name="Chu J.S."/>
            <person name="Gimenez G."/>
            <person name="Irimia M."/>
            <person name="Rigden D.J."/>
            <person name="Fitzpatrick D.A."/>
            <person name="Lorenzo-Morales J."/>
            <person name="Bateman A."/>
            <person name="Chiu C.H."/>
            <person name="Tang P."/>
            <person name="Hegemann P."/>
            <person name="Fromm H."/>
            <person name="Raoult D."/>
            <person name="Greub G."/>
            <person name="Miranda-Saavedra D."/>
            <person name="Chen N."/>
            <person name="Nash P."/>
            <person name="Ginger M.L."/>
            <person name="Horn M."/>
            <person name="Schaap P."/>
            <person name="Caler L."/>
            <person name="Loftus B."/>
        </authorList>
    </citation>
    <scope>NUCLEOTIDE SEQUENCE [LARGE SCALE GENOMIC DNA]</scope>
    <source>
        <strain evidence="3 4">Neff</strain>
    </source>
</reference>
<dbReference type="SUPFAM" id="SSF53474">
    <property type="entry name" value="alpha/beta-Hydrolases"/>
    <property type="match status" value="2"/>
</dbReference>
<dbReference type="VEuPathDB" id="AmoebaDB:ACA1_003110"/>
<accession>L8GV58</accession>
<organism evidence="3 4">
    <name type="scientific">Acanthamoeba castellanii (strain ATCC 30010 / Neff)</name>
    <dbReference type="NCBI Taxonomy" id="1257118"/>
    <lineage>
        <taxon>Eukaryota</taxon>
        <taxon>Amoebozoa</taxon>
        <taxon>Discosea</taxon>
        <taxon>Longamoebia</taxon>
        <taxon>Centramoebida</taxon>
        <taxon>Acanthamoebidae</taxon>
        <taxon>Acanthamoeba</taxon>
    </lineage>
</organism>
<feature type="signal peptide" evidence="1">
    <location>
        <begin position="1"/>
        <end position="20"/>
    </location>
</feature>
<keyword evidence="4" id="KW-1185">Reference proteome</keyword>
<gene>
    <name evidence="3" type="ORF">ACA1_003110</name>
</gene>
<dbReference type="InterPro" id="IPR002018">
    <property type="entry name" value="CarbesteraseB"/>
</dbReference>
<dbReference type="STRING" id="1257118.L8GV58"/>
<evidence type="ECO:0000259" key="2">
    <source>
        <dbReference type="Pfam" id="PF00135"/>
    </source>
</evidence>
<dbReference type="KEGG" id="acan:ACA1_003110"/>
<name>L8GV58_ACACF</name>
<proteinExistence type="predicted"/>
<dbReference type="Proteomes" id="UP000011083">
    <property type="component" value="Unassembled WGS sequence"/>
</dbReference>
<dbReference type="Pfam" id="PF00135">
    <property type="entry name" value="COesterase"/>
    <property type="match status" value="1"/>
</dbReference>
<evidence type="ECO:0000256" key="1">
    <source>
        <dbReference type="SAM" id="SignalP"/>
    </source>
</evidence>
<feature type="chain" id="PRO_5003990650" evidence="1">
    <location>
        <begin position="21"/>
        <end position="251"/>
    </location>
</feature>
<dbReference type="InterPro" id="IPR029058">
    <property type="entry name" value="AB_hydrolase_fold"/>
</dbReference>
<evidence type="ECO:0000313" key="4">
    <source>
        <dbReference type="Proteomes" id="UP000011083"/>
    </source>
</evidence>
<dbReference type="EMBL" id="KB008011">
    <property type="protein sequence ID" value="ELR15976.1"/>
    <property type="molecule type" value="Genomic_DNA"/>
</dbReference>
<dbReference type="AlphaFoldDB" id="L8GV58"/>
<dbReference type="RefSeq" id="XP_004337989.1">
    <property type="nucleotide sequence ID" value="XM_004337941.1"/>
</dbReference>
<dbReference type="InterPro" id="IPR050309">
    <property type="entry name" value="Type-B_Carboxylest/Lipase"/>
</dbReference>
<dbReference type="Gene3D" id="3.40.50.1820">
    <property type="entry name" value="alpha/beta hydrolase"/>
    <property type="match status" value="2"/>
</dbReference>
<dbReference type="PANTHER" id="PTHR11559">
    <property type="entry name" value="CARBOXYLESTERASE"/>
    <property type="match status" value="1"/>
</dbReference>